<dbReference type="InterPro" id="IPR003514">
    <property type="entry name" value="Microviridae_protein_F"/>
</dbReference>
<reference evidence="6" key="1">
    <citation type="submission" date="2022-02" db="EMBL/GenBank/DDBJ databases">
        <title>Towards deciphering the DNA virus diversity associated with rodent species in the families Cricetidae and Heteromyidae.</title>
        <authorList>
            <person name="Lund M."/>
            <person name="Larsen B.B."/>
            <person name="Gryseels S."/>
            <person name="Kraberger S."/>
            <person name="Rowsey D.M."/>
            <person name="Steger L."/>
            <person name="Yule K.M."/>
            <person name="Upham N.S."/>
            <person name="Worobey M."/>
            <person name="Van Doorslaer K."/>
            <person name="Varsani A."/>
        </authorList>
    </citation>
    <scope>NUCLEOTIDE SEQUENCE</scope>
    <source>
        <strain evidence="6">UA08Rod_5397</strain>
    </source>
</reference>
<dbReference type="EMBL" id="OM869548">
    <property type="protein sequence ID" value="UPW41140.1"/>
    <property type="molecule type" value="Genomic_DNA"/>
</dbReference>
<dbReference type="InterPro" id="IPR037002">
    <property type="entry name" value="Microviridae_protein_F_sf"/>
</dbReference>
<keyword evidence="3" id="KW-1140">T=1 icosahedral capsid protein</keyword>
<comment type="subcellular location">
    <subcellularLocation>
        <location evidence="1">Virion</location>
    </subcellularLocation>
</comment>
<evidence type="ECO:0000256" key="5">
    <source>
        <dbReference type="ARBA" id="ARBA00022844"/>
    </source>
</evidence>
<proteinExistence type="inferred from homology"/>
<comment type="similarity">
    <text evidence="2">Belongs to the microviridae F protein family.</text>
</comment>
<evidence type="ECO:0000313" key="6">
    <source>
        <dbReference type="EMBL" id="UPW41140.1"/>
    </source>
</evidence>
<dbReference type="GO" id="GO:0005198">
    <property type="term" value="F:structural molecule activity"/>
    <property type="evidence" value="ECO:0007669"/>
    <property type="project" value="InterPro"/>
</dbReference>
<dbReference type="InterPro" id="IPR016184">
    <property type="entry name" value="Capsid/spike_ssDNA_virus"/>
</dbReference>
<dbReference type="Gene3D" id="2.60.169.10">
    <property type="entry name" value="Microviridae F protein"/>
    <property type="match status" value="2"/>
</dbReference>
<keyword evidence="5" id="KW-0946">Virion</keyword>
<protein>
    <submittedName>
        <fullName evidence="6">Major capsid protein</fullName>
    </submittedName>
</protein>
<evidence type="ECO:0000256" key="1">
    <source>
        <dbReference type="ARBA" id="ARBA00004328"/>
    </source>
</evidence>
<sequence>MSSSYNQLPVTASEAHFSNALFGTVERSRMSFPVRNSTTMNAGDIVPIYCKEMLPREYKKIDFDAVIRQTTLLTPTMGNMFLDLYAFFVPNRVVNHSTASVFGENVNGSWVAPSVSYVPLVNTASGSVQIPIGSVADYYGFPTQALLPKNVLVKCNDLKFRGYIEIYNQYFRDQNYQPPVPYSKLNIYQGFLDSGTVSSSSNQLTPTTVADNSPGAGSIKQAVFGDLQNTGTIPANSFNFTSSWKATMAPLKANKLHDYFTSVLPSSQKSQQLFVPIAGNSAPVYSGPVTNPRPSNIASLRWATVNGNPSFGSSSSYPLYTYSGSSGPESIATNFNNDSPVSGEIGRQLWPANLYADLASAGLSVSDLRTTFAVQQLYEQLARGGSRYREYVRSVFGLEVDDPYKDIPTYLGHVRRELQLYQTAQTSASEEGSAQGNLAAFGYTSTGGNLFEFEALEHGYLHILAVIRHTNVYPHLLDRDNFRLSLLDYYHPTLANISEQPVYTCQINPFYNSNPEQVFGYQEAWAEYRYENDMVTGYMRPGIDGSLSIWNYADPANKNLTIATGEWLKSNSQEVLDRTLAVQSSVAPQFKAQFRFYVTKELPMPTYSVPGLDIV</sequence>
<evidence type="ECO:0000256" key="4">
    <source>
        <dbReference type="ARBA" id="ARBA00022561"/>
    </source>
</evidence>
<evidence type="ECO:0000256" key="2">
    <source>
        <dbReference type="ARBA" id="ARBA00009963"/>
    </source>
</evidence>
<dbReference type="SUPFAM" id="SSF88645">
    <property type="entry name" value="ssDNA viruses"/>
    <property type="match status" value="1"/>
</dbReference>
<accession>A0A976N1N9</accession>
<evidence type="ECO:0000256" key="3">
    <source>
        <dbReference type="ARBA" id="ARBA00022431"/>
    </source>
</evidence>
<dbReference type="Pfam" id="PF02305">
    <property type="entry name" value="Phage_F"/>
    <property type="match status" value="2"/>
</dbReference>
<dbReference type="GO" id="GO:0039615">
    <property type="term" value="C:T=1 icosahedral viral capsid"/>
    <property type="evidence" value="ECO:0007669"/>
    <property type="project" value="UniProtKB-KW"/>
</dbReference>
<keyword evidence="4" id="KW-0167">Capsid protein</keyword>
<organism evidence="6">
    <name type="scientific">Sigmofec virus UA08Rod_5397</name>
    <dbReference type="NCBI Taxonomy" id="2929423"/>
    <lineage>
        <taxon>Viruses</taxon>
        <taxon>Monodnaviria</taxon>
        <taxon>Sangervirae</taxon>
        <taxon>Phixviricota</taxon>
        <taxon>Malgrandaviricetes</taxon>
        <taxon>Petitvirales</taxon>
        <taxon>Microviridae</taxon>
    </lineage>
</organism>
<name>A0A976N1N9_9VIRU</name>